<gene>
    <name evidence="2" type="ORF">V1477_002945</name>
</gene>
<evidence type="ECO:0000313" key="2">
    <source>
        <dbReference type="EMBL" id="KAL2748825.1"/>
    </source>
</evidence>
<feature type="region of interest" description="Disordered" evidence="1">
    <location>
        <begin position="53"/>
        <end position="93"/>
    </location>
</feature>
<evidence type="ECO:0000313" key="3">
    <source>
        <dbReference type="Proteomes" id="UP001607303"/>
    </source>
</evidence>
<keyword evidence="3" id="KW-1185">Reference proteome</keyword>
<organism evidence="2 3">
    <name type="scientific">Vespula maculifrons</name>
    <name type="common">Eastern yellow jacket</name>
    <name type="synonym">Wasp</name>
    <dbReference type="NCBI Taxonomy" id="7453"/>
    <lineage>
        <taxon>Eukaryota</taxon>
        <taxon>Metazoa</taxon>
        <taxon>Ecdysozoa</taxon>
        <taxon>Arthropoda</taxon>
        <taxon>Hexapoda</taxon>
        <taxon>Insecta</taxon>
        <taxon>Pterygota</taxon>
        <taxon>Neoptera</taxon>
        <taxon>Endopterygota</taxon>
        <taxon>Hymenoptera</taxon>
        <taxon>Apocrita</taxon>
        <taxon>Aculeata</taxon>
        <taxon>Vespoidea</taxon>
        <taxon>Vespidae</taxon>
        <taxon>Vespinae</taxon>
        <taxon>Vespula</taxon>
    </lineage>
</organism>
<name>A0ABD2CVZ2_VESMC</name>
<accession>A0ABD2CVZ2</accession>
<protein>
    <submittedName>
        <fullName evidence="2">Uncharacterized protein</fullName>
    </submittedName>
</protein>
<sequence length="116" mass="13217">MLIPEKNLDLGIIFSDTQIDNNTNVAIGTLKFSRCTSQRPQCTSKPALFSVYFEEKKKEEEEEQEEQEEEEQEQEEHEEEVGNTSDSGSSSDSDSFVAVVVMLSNWALHSGRWLQL</sequence>
<feature type="compositionally biased region" description="Acidic residues" evidence="1">
    <location>
        <begin position="60"/>
        <end position="81"/>
    </location>
</feature>
<evidence type="ECO:0000256" key="1">
    <source>
        <dbReference type="SAM" id="MobiDB-lite"/>
    </source>
</evidence>
<dbReference type="EMBL" id="JAYRBN010000030">
    <property type="protein sequence ID" value="KAL2748825.1"/>
    <property type="molecule type" value="Genomic_DNA"/>
</dbReference>
<dbReference type="Proteomes" id="UP001607303">
    <property type="component" value="Unassembled WGS sequence"/>
</dbReference>
<reference evidence="2 3" key="1">
    <citation type="journal article" date="2024" name="Ann. Entomol. Soc. Am.">
        <title>Genomic analyses of the southern and eastern yellowjacket wasps (Hymenoptera: Vespidae) reveal evolutionary signatures of social life.</title>
        <authorList>
            <person name="Catto M.A."/>
            <person name="Caine P.B."/>
            <person name="Orr S.E."/>
            <person name="Hunt B.G."/>
            <person name="Goodisman M.A.D."/>
        </authorList>
    </citation>
    <scope>NUCLEOTIDE SEQUENCE [LARGE SCALE GENOMIC DNA]</scope>
    <source>
        <strain evidence="2">232</strain>
        <tissue evidence="2">Head and thorax</tissue>
    </source>
</reference>
<comment type="caution">
    <text evidence="2">The sequence shown here is derived from an EMBL/GenBank/DDBJ whole genome shotgun (WGS) entry which is preliminary data.</text>
</comment>
<proteinExistence type="predicted"/>
<dbReference type="AlphaFoldDB" id="A0ABD2CVZ2"/>